<evidence type="ECO:0000256" key="5">
    <source>
        <dbReference type="ARBA" id="ARBA00023136"/>
    </source>
</evidence>
<reference evidence="8" key="1">
    <citation type="journal article" date="2021" name="Proc. Natl. Acad. Sci. U.S.A.">
        <title>Three genomes in the algal genus Volvox reveal the fate of a haploid sex-determining region after a transition to homothallism.</title>
        <authorList>
            <person name="Yamamoto K."/>
            <person name="Hamaji T."/>
            <person name="Kawai-Toyooka H."/>
            <person name="Matsuzaki R."/>
            <person name="Takahashi F."/>
            <person name="Nishimura Y."/>
            <person name="Kawachi M."/>
            <person name="Noguchi H."/>
            <person name="Minakuchi Y."/>
            <person name="Umen J.G."/>
            <person name="Toyoda A."/>
            <person name="Nozaki H."/>
        </authorList>
    </citation>
    <scope>NUCLEOTIDE SEQUENCE</scope>
    <source>
        <strain evidence="8">NIES-3780</strain>
    </source>
</reference>
<proteinExistence type="inferred from homology"/>
<feature type="transmembrane region" description="Helical" evidence="7">
    <location>
        <begin position="473"/>
        <end position="493"/>
    </location>
</feature>
<feature type="compositionally biased region" description="Polar residues" evidence="6">
    <location>
        <begin position="713"/>
        <end position="728"/>
    </location>
</feature>
<feature type="transmembrane region" description="Helical" evidence="7">
    <location>
        <begin position="1254"/>
        <end position="1280"/>
    </location>
</feature>
<keyword evidence="5 7" id="KW-0472">Membrane</keyword>
<evidence type="ECO:0000256" key="1">
    <source>
        <dbReference type="ARBA" id="ARBA00004141"/>
    </source>
</evidence>
<evidence type="ECO:0000256" key="2">
    <source>
        <dbReference type="ARBA" id="ARBA00008432"/>
    </source>
</evidence>
<comment type="similarity">
    <text evidence="2">Belongs to the major facilitator superfamily. Nitrate/nitrite porter (TC 2.A.1.8) family.</text>
</comment>
<dbReference type="PANTHER" id="PTHR23515">
    <property type="entry name" value="HIGH-AFFINITY NITRATE TRANSPORTER 2.3"/>
    <property type="match status" value="1"/>
</dbReference>
<feature type="compositionally biased region" description="Low complexity" evidence="6">
    <location>
        <begin position="797"/>
        <end position="808"/>
    </location>
</feature>
<feature type="compositionally biased region" description="Basic residues" evidence="6">
    <location>
        <begin position="787"/>
        <end position="796"/>
    </location>
</feature>
<feature type="compositionally biased region" description="Polar residues" evidence="6">
    <location>
        <begin position="1015"/>
        <end position="1027"/>
    </location>
</feature>
<keyword evidence="4 7" id="KW-1133">Transmembrane helix</keyword>
<evidence type="ECO:0000313" key="9">
    <source>
        <dbReference type="Proteomes" id="UP000747399"/>
    </source>
</evidence>
<feature type="region of interest" description="Disordered" evidence="6">
    <location>
        <begin position="705"/>
        <end position="861"/>
    </location>
</feature>
<evidence type="ECO:0000256" key="4">
    <source>
        <dbReference type="ARBA" id="ARBA00022989"/>
    </source>
</evidence>
<evidence type="ECO:0000256" key="7">
    <source>
        <dbReference type="SAM" id="Phobius"/>
    </source>
</evidence>
<dbReference type="Proteomes" id="UP000747399">
    <property type="component" value="Unassembled WGS sequence"/>
</dbReference>
<feature type="compositionally biased region" description="Polar residues" evidence="6">
    <location>
        <begin position="155"/>
        <end position="167"/>
    </location>
</feature>
<gene>
    <name evidence="8" type="ORF">Vafri_3195</name>
</gene>
<feature type="compositionally biased region" description="Pro residues" evidence="6">
    <location>
        <begin position="809"/>
        <end position="819"/>
    </location>
</feature>
<feature type="transmembrane region" description="Helical" evidence="7">
    <location>
        <begin position="1286"/>
        <end position="1308"/>
    </location>
</feature>
<feature type="transmembrane region" description="Helical" evidence="7">
    <location>
        <begin position="531"/>
        <end position="550"/>
    </location>
</feature>
<keyword evidence="3 7" id="KW-0812">Transmembrane</keyword>
<dbReference type="Pfam" id="PF07690">
    <property type="entry name" value="MFS_1"/>
    <property type="match status" value="1"/>
</dbReference>
<keyword evidence="9" id="KW-1185">Reference proteome</keyword>
<feature type="transmembrane region" description="Helical" evidence="7">
    <location>
        <begin position="1128"/>
        <end position="1150"/>
    </location>
</feature>
<dbReference type="EMBL" id="BNCO01000003">
    <property type="protein sequence ID" value="GIL46140.1"/>
    <property type="molecule type" value="Genomic_DNA"/>
</dbReference>
<dbReference type="InterPro" id="IPR011701">
    <property type="entry name" value="MFS"/>
</dbReference>
<feature type="region of interest" description="Disordered" evidence="6">
    <location>
        <begin position="666"/>
        <end position="688"/>
    </location>
</feature>
<accession>A0A8J4EUH4</accession>
<organism evidence="8 9">
    <name type="scientific">Volvox africanus</name>
    <dbReference type="NCBI Taxonomy" id="51714"/>
    <lineage>
        <taxon>Eukaryota</taxon>
        <taxon>Viridiplantae</taxon>
        <taxon>Chlorophyta</taxon>
        <taxon>core chlorophytes</taxon>
        <taxon>Chlorophyceae</taxon>
        <taxon>CS clade</taxon>
        <taxon>Chlamydomonadales</taxon>
        <taxon>Volvocaceae</taxon>
        <taxon>Volvox</taxon>
    </lineage>
</organism>
<dbReference type="InterPro" id="IPR044772">
    <property type="entry name" value="NO3_transporter"/>
</dbReference>
<feature type="transmembrane region" description="Helical" evidence="7">
    <location>
        <begin position="570"/>
        <end position="589"/>
    </location>
</feature>
<dbReference type="Gene3D" id="1.20.1250.20">
    <property type="entry name" value="MFS general substrate transporter like domains"/>
    <property type="match status" value="1"/>
</dbReference>
<feature type="transmembrane region" description="Helical" evidence="7">
    <location>
        <begin position="1217"/>
        <end position="1242"/>
    </location>
</feature>
<evidence type="ECO:0000256" key="6">
    <source>
        <dbReference type="SAM" id="MobiDB-lite"/>
    </source>
</evidence>
<comment type="caution">
    <text evidence="8">The sequence shown here is derived from an EMBL/GenBank/DDBJ whole genome shotgun (WGS) entry which is preliminary data.</text>
</comment>
<feature type="region of interest" description="Disordered" evidence="6">
    <location>
        <begin position="143"/>
        <end position="167"/>
    </location>
</feature>
<dbReference type="SUPFAM" id="SSF103473">
    <property type="entry name" value="MFS general substrate transporter"/>
    <property type="match status" value="2"/>
</dbReference>
<name>A0A8J4EUH4_9CHLO</name>
<feature type="transmembrane region" description="Helical" evidence="7">
    <location>
        <begin position="1192"/>
        <end position="1211"/>
    </location>
</feature>
<feature type="region of interest" description="Disordered" evidence="6">
    <location>
        <begin position="994"/>
        <end position="1042"/>
    </location>
</feature>
<feature type="compositionally biased region" description="Low complexity" evidence="6">
    <location>
        <begin position="755"/>
        <end position="769"/>
    </location>
</feature>
<evidence type="ECO:0008006" key="10">
    <source>
        <dbReference type="Google" id="ProtNLM"/>
    </source>
</evidence>
<dbReference type="InterPro" id="IPR036259">
    <property type="entry name" value="MFS_trans_sf"/>
</dbReference>
<feature type="transmembrane region" description="Helical" evidence="7">
    <location>
        <begin position="601"/>
        <end position="621"/>
    </location>
</feature>
<feature type="transmembrane region" description="Helical" evidence="7">
    <location>
        <begin position="440"/>
        <end position="461"/>
    </location>
</feature>
<feature type="transmembrane region" description="Helical" evidence="7">
    <location>
        <begin position="505"/>
        <end position="524"/>
    </location>
</feature>
<dbReference type="GO" id="GO:0016020">
    <property type="term" value="C:membrane"/>
    <property type="evidence" value="ECO:0007669"/>
    <property type="project" value="UniProtKB-SubCell"/>
</dbReference>
<dbReference type="GO" id="GO:0015112">
    <property type="term" value="F:nitrate transmembrane transporter activity"/>
    <property type="evidence" value="ECO:0007669"/>
    <property type="project" value="InterPro"/>
</dbReference>
<evidence type="ECO:0000256" key="3">
    <source>
        <dbReference type="ARBA" id="ARBA00022692"/>
    </source>
</evidence>
<protein>
    <recommendedName>
        <fullName evidence="10">Major facilitator superfamily (MFS) profile domain-containing protein</fullName>
    </recommendedName>
</protein>
<feature type="compositionally biased region" description="Pro residues" evidence="6">
    <location>
        <begin position="831"/>
        <end position="840"/>
    </location>
</feature>
<comment type="subcellular location">
    <subcellularLocation>
        <location evidence="1">Membrane</location>
        <topology evidence="1">Multi-pass membrane protein</topology>
    </subcellularLocation>
</comment>
<evidence type="ECO:0000313" key="8">
    <source>
        <dbReference type="EMBL" id="GIL46140.1"/>
    </source>
</evidence>
<sequence>MQAHYGDDVAAAAQVTKQYHSLTHCERRSLDASGGSFWRVDLADARGVQTHTGYTSSKGNDPKAEPDLARRCELLRQASEIIAEGTKRSWKPLTIHQLREQPHDHASSVTTVSGISSLPRISLVPPLFELSALQNLASQPLQQPHPQLVTGRDALSSNEPGTPSHATGTFQRFSFHLTSTHVCDKGGLRPYHNLHQLAGFEVPTALSGAPQGSTVTRSSKALQRTHSGLVRLWSSSLKDARGAGAEEACAPHGRRHGAAAVTPAGAPEGAAASDNSIPAVLSTRGGSFLRAWKSLVSVNAVNRGLAADANGTSNEDEAMGDWAVGEYLARGSSNAPRPQPAASFTRASTGECSLGSTAMGVASVAAHSGLFLGGSGGGDGIPHRSGGSCAARFMAHYPQEGSAQLDAPAGAASVWHHVNGMRLDRFRPFSNLCSVPARSFHLATAYIFMACVSTFAPSVLLEVAKSDLELPQAAVGGAAIAALVLPALAHFPMSTFWLRRVGPRYSQVLLLLLTTPALVCMPLVRTASGFILVRLISGTSLLAFTCSQFWLGVTMRPSELPSAVAYNTAWGSAGAGAALLLLPLLATWLQRWLTSPNAWRSTFYVPATAQVLLAFATLLFGQDTREGDFLDRRKLSLNGIMYAKGPGESAGYAPCEQAPFEHASKPVGVASAERRNGSNGASSGPRRMVGQLASGAALADMELQRSPPGKGLQLSNQGQLRPHSQPQWQPRRESGIQISAGGATAASPDDGEVDSPLARSPSRAAQRSSTDSPVSTELGKQACVHRPGPRSQRRRGGSAPQLPSSSPLENPPPKLPPSAPAIGMLSSELPTSPPRPPQPGPSVSRVASKKDSLSPVPHTSHIRRYQYYHHLTHNDHLTNVCRDTAPQKVVLDELPNRRTIKSSICAAVDATSRDVATSSTATPAIATAAVAWQGIPAAGSAKTASASSTSAELPPHPCLYPSVHPKCPSPHSHTASHGPRRVLELATLREADADTAEDKGVEVEEDGAAQRPVGQASQIGSSTSSLLGSVRKGDGSSQQGQQPCHLLRAPALRERVAPTEEIPRTSGALYVQPERAFSPLYMYITSLRDPYLRILAVTYGCCFGSQLVAVNSLPAYLAQCFHLSPVKAGGLASLVGLLHLVTLPVGGWLVGLKRAAAGETGPGEDGAQDGESSCQGREGYVDLGRGLRGQMWLMGCTQAAGGLFCTLLGAAGSGSLAASGVLLVLFAGASQTAGGMALVLGAPIASSRRYAYTAVVEVLCGWGLLGAAVLQAAFFSHIWLSSTGRWLWMGIATLSTSLFTMLPLVGWCC</sequence>